<name>A0A2H0TF35_9BACT</name>
<organism evidence="2 3">
    <name type="scientific">Candidatus Niyogibacteria bacterium CG10_big_fil_rev_8_21_14_0_10_42_19</name>
    <dbReference type="NCBI Taxonomy" id="1974725"/>
    <lineage>
        <taxon>Bacteria</taxon>
        <taxon>Candidatus Niyogiibacteriota</taxon>
    </lineage>
</organism>
<sequence length="217" mass="23634">MEQVEFKTEDGVKISGVYYKSPHGSPGVSLFHMMPSTKESWSDFAGKLNKAGAGVLAIDLRGHGTSEGGPEGYKKFSDEDHQKSIMDARSAVLFQKKEGHRPIFVAGASIGANLALQILALDPEIKGAILFSPGLDYRGINTLAYAQNIRPEQKVFIIAANDDKRVSEADRMAEEIFGELSTQNKEKEIFSIGGHGTDILGVNPSLTDKLVNWIIKI</sequence>
<dbReference type="Pfam" id="PF12146">
    <property type="entry name" value="Hydrolase_4"/>
    <property type="match status" value="1"/>
</dbReference>
<dbReference type="InterPro" id="IPR029058">
    <property type="entry name" value="AB_hydrolase_fold"/>
</dbReference>
<dbReference type="SUPFAM" id="SSF53474">
    <property type="entry name" value="alpha/beta-Hydrolases"/>
    <property type="match status" value="1"/>
</dbReference>
<dbReference type="Gene3D" id="3.40.50.1820">
    <property type="entry name" value="alpha/beta hydrolase"/>
    <property type="match status" value="1"/>
</dbReference>
<evidence type="ECO:0000259" key="1">
    <source>
        <dbReference type="Pfam" id="PF12146"/>
    </source>
</evidence>
<comment type="caution">
    <text evidence="2">The sequence shown here is derived from an EMBL/GenBank/DDBJ whole genome shotgun (WGS) entry which is preliminary data.</text>
</comment>
<dbReference type="AlphaFoldDB" id="A0A2H0TF35"/>
<dbReference type="Proteomes" id="UP000229383">
    <property type="component" value="Unassembled WGS sequence"/>
</dbReference>
<evidence type="ECO:0000313" key="2">
    <source>
        <dbReference type="EMBL" id="PIR70161.1"/>
    </source>
</evidence>
<accession>A0A2H0TF35</accession>
<feature type="domain" description="Serine aminopeptidase S33" evidence="1">
    <location>
        <begin position="29"/>
        <end position="138"/>
    </location>
</feature>
<proteinExistence type="predicted"/>
<reference evidence="3" key="1">
    <citation type="submission" date="2017-09" db="EMBL/GenBank/DDBJ databases">
        <title>Depth-based differentiation of microbial function through sediment-hosted aquifers and enrichment of novel symbionts in the deep terrestrial subsurface.</title>
        <authorList>
            <person name="Probst A.J."/>
            <person name="Ladd B."/>
            <person name="Jarett J.K."/>
            <person name="Geller-Mcgrath D.E."/>
            <person name="Sieber C.M.K."/>
            <person name="Emerson J.B."/>
            <person name="Anantharaman K."/>
            <person name="Thomas B.C."/>
            <person name="Malmstrom R."/>
            <person name="Stieglmeier M."/>
            <person name="Klingl A."/>
            <person name="Woyke T."/>
            <person name="Ryan C.M."/>
            <person name="Banfield J.F."/>
        </authorList>
    </citation>
    <scope>NUCLEOTIDE SEQUENCE [LARGE SCALE GENOMIC DNA]</scope>
</reference>
<protein>
    <recommendedName>
        <fullName evidence="1">Serine aminopeptidase S33 domain-containing protein</fullName>
    </recommendedName>
</protein>
<dbReference type="InterPro" id="IPR022742">
    <property type="entry name" value="Hydrolase_4"/>
</dbReference>
<dbReference type="InterPro" id="IPR051044">
    <property type="entry name" value="MAG_DAG_Lipase"/>
</dbReference>
<dbReference type="PANTHER" id="PTHR11614">
    <property type="entry name" value="PHOSPHOLIPASE-RELATED"/>
    <property type="match status" value="1"/>
</dbReference>
<dbReference type="EMBL" id="PFCN01000033">
    <property type="protein sequence ID" value="PIR70161.1"/>
    <property type="molecule type" value="Genomic_DNA"/>
</dbReference>
<gene>
    <name evidence="2" type="ORF">COU46_02740</name>
</gene>
<evidence type="ECO:0000313" key="3">
    <source>
        <dbReference type="Proteomes" id="UP000229383"/>
    </source>
</evidence>